<proteinExistence type="predicted"/>
<dbReference type="PANTHER" id="PTHR31639">
    <property type="entry name" value="F-BOX PROTEIN-LIKE"/>
    <property type="match status" value="1"/>
</dbReference>
<dbReference type="AlphaFoldDB" id="A0A9K3DV83"/>
<dbReference type="InterPro" id="IPR001810">
    <property type="entry name" value="F-box_dom"/>
</dbReference>
<name>A0A9K3DV83_HELAN</name>
<gene>
    <name evidence="2" type="ORF">HanXRQr2_Chr16g0772471</name>
</gene>
<dbReference type="InterPro" id="IPR036047">
    <property type="entry name" value="F-box-like_dom_sf"/>
</dbReference>
<dbReference type="Proteomes" id="UP000215914">
    <property type="component" value="Unassembled WGS sequence"/>
</dbReference>
<evidence type="ECO:0000313" key="3">
    <source>
        <dbReference type="Proteomes" id="UP000215914"/>
    </source>
</evidence>
<protein>
    <submittedName>
        <fullName evidence="2">F-box domain, leucine-rich repeat domain superfamily, F-box-like domain superfamily</fullName>
    </submittedName>
</protein>
<feature type="domain" description="F-box" evidence="1">
    <location>
        <begin position="14"/>
        <end position="67"/>
    </location>
</feature>
<dbReference type="Gene3D" id="1.20.1280.50">
    <property type="match status" value="1"/>
</dbReference>
<evidence type="ECO:0000313" key="2">
    <source>
        <dbReference type="EMBL" id="KAF5762059.1"/>
    </source>
</evidence>
<dbReference type="OrthoDB" id="1722980at2759"/>
<evidence type="ECO:0000259" key="1">
    <source>
        <dbReference type="PROSITE" id="PS50181"/>
    </source>
</evidence>
<accession>A0A9K3DV83</accession>
<dbReference type="Gramene" id="mRNA:HanXRQr2_Chr16g0772471">
    <property type="protein sequence ID" value="mRNA:HanXRQr2_Chr16g0772471"/>
    <property type="gene ID" value="HanXRQr2_Chr16g0772471"/>
</dbReference>
<dbReference type="Pfam" id="PF00646">
    <property type="entry name" value="F-box"/>
    <property type="match status" value="1"/>
</dbReference>
<dbReference type="SUPFAM" id="SSF52047">
    <property type="entry name" value="RNI-like"/>
    <property type="match status" value="1"/>
</dbReference>
<dbReference type="InterPro" id="IPR032675">
    <property type="entry name" value="LRR_dom_sf"/>
</dbReference>
<dbReference type="EMBL" id="MNCJ02000331">
    <property type="protein sequence ID" value="KAF5762059.1"/>
    <property type="molecule type" value="Genomic_DNA"/>
</dbReference>
<dbReference type="InterPro" id="IPR055411">
    <property type="entry name" value="LRR_FXL15/At3g58940/PEG3-like"/>
</dbReference>
<reference evidence="2" key="1">
    <citation type="journal article" date="2017" name="Nature">
        <title>The sunflower genome provides insights into oil metabolism, flowering and Asterid evolution.</title>
        <authorList>
            <person name="Badouin H."/>
            <person name="Gouzy J."/>
            <person name="Grassa C.J."/>
            <person name="Murat F."/>
            <person name="Staton S.E."/>
            <person name="Cottret L."/>
            <person name="Lelandais-Briere C."/>
            <person name="Owens G.L."/>
            <person name="Carrere S."/>
            <person name="Mayjonade B."/>
            <person name="Legrand L."/>
            <person name="Gill N."/>
            <person name="Kane N.C."/>
            <person name="Bowers J.E."/>
            <person name="Hubner S."/>
            <person name="Bellec A."/>
            <person name="Berard A."/>
            <person name="Berges H."/>
            <person name="Blanchet N."/>
            <person name="Boniface M.C."/>
            <person name="Brunel D."/>
            <person name="Catrice O."/>
            <person name="Chaidir N."/>
            <person name="Claudel C."/>
            <person name="Donnadieu C."/>
            <person name="Faraut T."/>
            <person name="Fievet G."/>
            <person name="Helmstetter N."/>
            <person name="King M."/>
            <person name="Knapp S.J."/>
            <person name="Lai Z."/>
            <person name="Le Paslier M.C."/>
            <person name="Lippi Y."/>
            <person name="Lorenzon L."/>
            <person name="Mandel J.R."/>
            <person name="Marage G."/>
            <person name="Marchand G."/>
            <person name="Marquand E."/>
            <person name="Bret-Mestries E."/>
            <person name="Morien E."/>
            <person name="Nambeesan S."/>
            <person name="Nguyen T."/>
            <person name="Pegot-Espagnet P."/>
            <person name="Pouilly N."/>
            <person name="Raftis F."/>
            <person name="Sallet E."/>
            <person name="Schiex T."/>
            <person name="Thomas J."/>
            <person name="Vandecasteele C."/>
            <person name="Vares D."/>
            <person name="Vear F."/>
            <person name="Vautrin S."/>
            <person name="Crespi M."/>
            <person name="Mangin B."/>
            <person name="Burke J.M."/>
            <person name="Salse J."/>
            <person name="Munos S."/>
            <person name="Vincourt P."/>
            <person name="Rieseberg L.H."/>
            <person name="Langlade N.B."/>
        </authorList>
    </citation>
    <scope>NUCLEOTIDE SEQUENCE</scope>
    <source>
        <tissue evidence="2">Leaves</tissue>
    </source>
</reference>
<dbReference type="SUPFAM" id="SSF81383">
    <property type="entry name" value="F-box domain"/>
    <property type="match status" value="1"/>
</dbReference>
<reference evidence="2" key="2">
    <citation type="submission" date="2020-06" db="EMBL/GenBank/DDBJ databases">
        <title>Helianthus annuus Genome sequencing and assembly Release 2.</title>
        <authorList>
            <person name="Gouzy J."/>
            <person name="Langlade N."/>
            <person name="Munos S."/>
        </authorList>
    </citation>
    <scope>NUCLEOTIDE SEQUENCE</scope>
    <source>
        <tissue evidence="2">Leaves</tissue>
    </source>
</reference>
<dbReference type="Pfam" id="PF24758">
    <property type="entry name" value="LRR_At5g56370"/>
    <property type="match status" value="1"/>
</dbReference>
<dbReference type="SMART" id="SM00256">
    <property type="entry name" value="FBOX"/>
    <property type="match status" value="1"/>
</dbReference>
<organism evidence="2 3">
    <name type="scientific">Helianthus annuus</name>
    <name type="common">Common sunflower</name>
    <dbReference type="NCBI Taxonomy" id="4232"/>
    <lineage>
        <taxon>Eukaryota</taxon>
        <taxon>Viridiplantae</taxon>
        <taxon>Streptophyta</taxon>
        <taxon>Embryophyta</taxon>
        <taxon>Tracheophyta</taxon>
        <taxon>Spermatophyta</taxon>
        <taxon>Magnoliopsida</taxon>
        <taxon>eudicotyledons</taxon>
        <taxon>Gunneridae</taxon>
        <taxon>Pentapetalae</taxon>
        <taxon>asterids</taxon>
        <taxon>campanulids</taxon>
        <taxon>Asterales</taxon>
        <taxon>Asteraceae</taxon>
        <taxon>Asteroideae</taxon>
        <taxon>Heliantheae alliance</taxon>
        <taxon>Heliantheae</taxon>
        <taxon>Helianthus</taxon>
    </lineage>
</organism>
<dbReference type="PROSITE" id="PS50181">
    <property type="entry name" value="FBOX"/>
    <property type="match status" value="1"/>
</dbReference>
<dbReference type="Gene3D" id="3.80.10.10">
    <property type="entry name" value="Ribonuclease Inhibitor"/>
    <property type="match status" value="1"/>
</dbReference>
<dbReference type="PANTHER" id="PTHR31639:SF312">
    <property type="entry name" value="CYCLIN-LIKE F-BOX"/>
    <property type="match status" value="1"/>
</dbReference>
<keyword evidence="3" id="KW-1185">Reference proteome</keyword>
<sequence length="405" mass="46456">MELITHKASNFAPQDVISKMPDNVVTHILDRLPLQDAVRTSILSRNWRLKWTTLSQLVFDKNFFEYLLKTKSENNYEKIISRILLNIRGVITKFVLYIEEQSYAILDDEDVNHWMLCLSRKGVKDISLCKENGPRLWLPTHLFSCLELKHLKLNYCDFDPPSSFNGFPNLLSLELHIVRFESGKFVEFFTQCPVLETLTMGFSIASNVKLAEIAKLANLKKLSFCFGNLDKRLIISSGVVFELVGSLPKLEELEMEFLWCEFIKDDAKKRCPTTFPCLKTLEISTMDLENGGMLSCAFEIIRSSPNLQTLKIIPSFGDEGIPTPSVCSLEDYKTTRLLQLRSVEFTHSCTENELRLIEYLLACSPFLEKIVIHPFCALQPDDELRFATELLKLHRASPVVDIDLN</sequence>
<comment type="caution">
    <text evidence="2">The sequence shown here is derived from an EMBL/GenBank/DDBJ whole genome shotgun (WGS) entry which is preliminary data.</text>
</comment>